<feature type="compositionally biased region" description="Low complexity" evidence="1">
    <location>
        <begin position="294"/>
        <end position="311"/>
    </location>
</feature>
<feature type="transmembrane region" description="Helical" evidence="2">
    <location>
        <begin position="71"/>
        <end position="90"/>
    </location>
</feature>
<feature type="transmembrane region" description="Helical" evidence="2">
    <location>
        <begin position="222"/>
        <end position="242"/>
    </location>
</feature>
<feature type="transmembrane region" description="Helical" evidence="2">
    <location>
        <begin position="102"/>
        <end position="119"/>
    </location>
</feature>
<dbReference type="NCBIfam" id="NF038012">
    <property type="entry name" value="DMT_1"/>
    <property type="match status" value="1"/>
</dbReference>
<dbReference type="Proteomes" id="UP001589867">
    <property type="component" value="Unassembled WGS sequence"/>
</dbReference>
<dbReference type="PANTHER" id="PTHR40761:SF1">
    <property type="entry name" value="CONSERVED INTEGRAL MEMBRANE ALANINE VALINE AND LEUCINE RICH PROTEIN-RELATED"/>
    <property type="match status" value="1"/>
</dbReference>
<evidence type="ECO:0000313" key="5">
    <source>
        <dbReference type="Proteomes" id="UP001589867"/>
    </source>
</evidence>
<evidence type="ECO:0000256" key="1">
    <source>
        <dbReference type="SAM" id="MobiDB-lite"/>
    </source>
</evidence>
<feature type="signal peptide" evidence="3">
    <location>
        <begin position="1"/>
        <end position="19"/>
    </location>
</feature>
<feature type="transmembrane region" description="Helical" evidence="2">
    <location>
        <begin position="160"/>
        <end position="180"/>
    </location>
</feature>
<dbReference type="RefSeq" id="WP_377259327.1">
    <property type="nucleotide sequence ID" value="NZ_JBHLUH010000074.1"/>
</dbReference>
<keyword evidence="2" id="KW-0472">Membrane</keyword>
<gene>
    <name evidence="4" type="ORF">ACFFIA_34405</name>
</gene>
<dbReference type="EMBL" id="JBHLUH010000074">
    <property type="protein sequence ID" value="MFC0532725.1"/>
    <property type="molecule type" value="Genomic_DNA"/>
</dbReference>
<evidence type="ECO:0000256" key="2">
    <source>
        <dbReference type="SAM" id="Phobius"/>
    </source>
</evidence>
<name>A0ABV6MDE0_9ACTN</name>
<protein>
    <submittedName>
        <fullName evidence="4">DMT family transporter</fullName>
    </submittedName>
</protein>
<keyword evidence="2" id="KW-0812">Transmembrane</keyword>
<proteinExistence type="predicted"/>
<evidence type="ECO:0000313" key="4">
    <source>
        <dbReference type="EMBL" id="MFC0532725.1"/>
    </source>
</evidence>
<feature type="transmembrane region" description="Helical" evidence="2">
    <location>
        <begin position="192"/>
        <end position="210"/>
    </location>
</feature>
<keyword evidence="2" id="KW-1133">Transmembrane helix</keyword>
<comment type="caution">
    <text evidence="4">The sequence shown here is derived from an EMBL/GenBank/DDBJ whole genome shotgun (WGS) entry which is preliminary data.</text>
</comment>
<reference evidence="4 5" key="1">
    <citation type="submission" date="2024-09" db="EMBL/GenBank/DDBJ databases">
        <authorList>
            <person name="Sun Q."/>
            <person name="Mori K."/>
        </authorList>
    </citation>
    <scope>NUCLEOTIDE SEQUENCE [LARGE SCALE GENOMIC DNA]</scope>
    <source>
        <strain evidence="4 5">TBRC 3947</strain>
    </source>
</reference>
<feature type="transmembrane region" description="Helical" evidence="2">
    <location>
        <begin position="254"/>
        <end position="272"/>
    </location>
</feature>
<keyword evidence="5" id="KW-1185">Reference proteome</keyword>
<sequence>MSAVALAVIFAIASAAAYAAGAVVQERLASDAAGVPVLALLRRGRWWFAVGLNAAGGALHVAALAYGPLSLVQPLGVLTLVLALPMGAALAGRRVSGRHWSGAGYTVAGLVVLLMLVSPATGAEALGGRDATTLAVAATATVLVLMAAARLSRSLVIRSLLNATASGVAFAVASALTQTVALRTSEDGPTAMLSPFALVLAVMAVAGLLLSQMAYRHSGLGAPLATVTLANPIASAVIGMTLLGERFVGGTPGAIAALAAAALASSGVVMLAQPDNGTTRRRGGGGPRLARCMAPAGGPAPAGSAVSSGGPAPDGPETTLERHPALV</sequence>
<organism evidence="4 5">
    <name type="scientific">Phytohabitans kaempferiae</name>
    <dbReference type="NCBI Taxonomy" id="1620943"/>
    <lineage>
        <taxon>Bacteria</taxon>
        <taxon>Bacillati</taxon>
        <taxon>Actinomycetota</taxon>
        <taxon>Actinomycetes</taxon>
        <taxon>Micromonosporales</taxon>
        <taxon>Micromonosporaceae</taxon>
    </lineage>
</organism>
<accession>A0ABV6MDE0</accession>
<keyword evidence="3" id="KW-0732">Signal</keyword>
<evidence type="ECO:0000256" key="3">
    <source>
        <dbReference type="SAM" id="SignalP"/>
    </source>
</evidence>
<feature type="transmembrane region" description="Helical" evidence="2">
    <location>
        <begin position="131"/>
        <end position="148"/>
    </location>
</feature>
<dbReference type="PANTHER" id="PTHR40761">
    <property type="entry name" value="CONSERVED INTEGRAL MEMBRANE ALANINE VALINE AND LEUCINE RICH PROTEIN-RELATED"/>
    <property type="match status" value="1"/>
</dbReference>
<feature type="chain" id="PRO_5045651804" evidence="3">
    <location>
        <begin position="20"/>
        <end position="327"/>
    </location>
</feature>
<feature type="region of interest" description="Disordered" evidence="1">
    <location>
        <begin position="274"/>
        <end position="327"/>
    </location>
</feature>